<dbReference type="InterPro" id="IPR000089">
    <property type="entry name" value="Biotin_lipoyl"/>
</dbReference>
<dbReference type="InterPro" id="IPR003016">
    <property type="entry name" value="2-oxoA_DH_lipoyl-BS"/>
</dbReference>
<evidence type="ECO:0000259" key="9">
    <source>
        <dbReference type="PROSITE" id="PS51826"/>
    </source>
</evidence>
<evidence type="ECO:0000256" key="5">
    <source>
        <dbReference type="ARBA" id="ARBA00023315"/>
    </source>
</evidence>
<dbReference type="InterPro" id="IPR011053">
    <property type="entry name" value="Single_hybrid_motif"/>
</dbReference>
<dbReference type="PANTHER" id="PTHR43178">
    <property type="entry name" value="DIHYDROLIPOAMIDE ACETYLTRANSFERASE COMPONENT OF PYRUVATE DEHYDROGENASE COMPLEX"/>
    <property type="match status" value="1"/>
</dbReference>
<dbReference type="SUPFAM" id="SSF47005">
    <property type="entry name" value="Peripheral subunit-binding domain of 2-oxo acid dehydrogenase complex"/>
    <property type="match status" value="1"/>
</dbReference>
<feature type="region of interest" description="Disordered" evidence="7">
    <location>
        <begin position="87"/>
        <end position="119"/>
    </location>
</feature>
<proteinExistence type="inferred from homology"/>
<dbReference type="FunCoup" id="E3J6H8">
    <property type="interactions" value="67"/>
</dbReference>
<accession>E3J6H8</accession>
<dbReference type="Pfam" id="PF00364">
    <property type="entry name" value="Biotin_lipoyl"/>
    <property type="match status" value="1"/>
</dbReference>
<dbReference type="STRING" id="298654.FraEuI1c_2723"/>
<dbReference type="EMBL" id="CP002299">
    <property type="protein sequence ID" value="ADP80754.1"/>
    <property type="molecule type" value="Genomic_DNA"/>
</dbReference>
<dbReference type="RefSeq" id="WP_013423872.1">
    <property type="nucleotide sequence ID" value="NC_014666.1"/>
</dbReference>
<dbReference type="EC" id="2.3.1.-" evidence="6"/>
<organism evidence="10 11">
    <name type="scientific">Pseudofrankia inefficax (strain DSM 45817 / CECT 9037 / DDB 130130 / EuI1c)</name>
    <name type="common">Frankia inefficax</name>
    <dbReference type="NCBI Taxonomy" id="298654"/>
    <lineage>
        <taxon>Bacteria</taxon>
        <taxon>Bacillati</taxon>
        <taxon>Actinomycetota</taxon>
        <taxon>Actinomycetes</taxon>
        <taxon>Frankiales</taxon>
        <taxon>Frankiaceae</taxon>
        <taxon>Pseudofrankia</taxon>
    </lineage>
</organism>
<keyword evidence="4 6" id="KW-0450">Lipoyl</keyword>
<dbReference type="InterPro" id="IPR001078">
    <property type="entry name" value="2-oxoacid_DH_actylTfrase"/>
</dbReference>
<reference evidence="10 11" key="1">
    <citation type="submission" date="2010-10" db="EMBL/GenBank/DDBJ databases">
        <title>Complete sequence of Frankia sp. EuI1c.</title>
        <authorList>
            <consortium name="US DOE Joint Genome Institute"/>
            <person name="Lucas S."/>
            <person name="Copeland A."/>
            <person name="Lapidus A."/>
            <person name="Cheng J.-F."/>
            <person name="Bruce D."/>
            <person name="Goodwin L."/>
            <person name="Pitluck S."/>
            <person name="Chertkov O."/>
            <person name="Detter J.C."/>
            <person name="Han C."/>
            <person name="Tapia R."/>
            <person name="Land M."/>
            <person name="Hauser L."/>
            <person name="Jeffries C."/>
            <person name="Kyrpides N."/>
            <person name="Ivanova N."/>
            <person name="Mikhailova N."/>
            <person name="Beauchemin N."/>
            <person name="Sen A."/>
            <person name="Sur S.A."/>
            <person name="Gtari M."/>
            <person name="Wall L."/>
            <person name="Tisa L."/>
            <person name="Woyke T."/>
        </authorList>
    </citation>
    <scope>NUCLEOTIDE SEQUENCE [LARGE SCALE GENOMIC DNA]</scope>
    <source>
        <strain evidence="11">DSM 45817 / CECT 9037 / EuI1c</strain>
    </source>
</reference>
<dbReference type="GO" id="GO:0016407">
    <property type="term" value="F:acetyltransferase activity"/>
    <property type="evidence" value="ECO:0007669"/>
    <property type="project" value="TreeGrafter"/>
</dbReference>
<evidence type="ECO:0000256" key="7">
    <source>
        <dbReference type="SAM" id="MobiDB-lite"/>
    </source>
</evidence>
<evidence type="ECO:0000313" key="10">
    <source>
        <dbReference type="EMBL" id="ADP80754.1"/>
    </source>
</evidence>
<dbReference type="Gene3D" id="4.10.320.10">
    <property type="entry name" value="E3-binding domain"/>
    <property type="match status" value="1"/>
</dbReference>
<dbReference type="AlphaFoldDB" id="E3J6H8"/>
<evidence type="ECO:0000256" key="2">
    <source>
        <dbReference type="ARBA" id="ARBA00007317"/>
    </source>
</evidence>
<dbReference type="Gene3D" id="2.40.50.100">
    <property type="match status" value="1"/>
</dbReference>
<evidence type="ECO:0000256" key="4">
    <source>
        <dbReference type="ARBA" id="ARBA00022823"/>
    </source>
</evidence>
<dbReference type="CDD" id="cd06849">
    <property type="entry name" value="lipoyl_domain"/>
    <property type="match status" value="1"/>
</dbReference>
<dbReference type="PROSITE" id="PS00189">
    <property type="entry name" value="LIPOYL"/>
    <property type="match status" value="1"/>
</dbReference>
<dbReference type="InParanoid" id="E3J6H8"/>
<sequence length="475" mass="48434">MTGRDFLLPDLGEGLAEAEIVQWLVRPGDPVALNQPLVEVETAKAAVEIPSPYAGVVAALHCAEGELVPVGTALLTVAAESVADAATGAEEAPPAPVVGRAPVEPAPGEVPRRRPRRAAHTGLVAAAAAAPVQTAGPVLGAERRAPVARVALAPQRPAAPLVPAPNGLPRAKVLAAPPVRKLARDLGVDLGTVHPTGPNGTIARADVTAAATPVPDPGPPRPAPSGVRPGERLPVRGVARQMALAMEHSAFQVPQATVQRTVDVTGLLDLLARWRADPPAGQVTAGQAPGGDRPVRITSLAFISRAVVAAVARHPLANARWLTAADGSNEIEVYPAVNLGVAVASERGLVVPVIPAADRLGLTALAGELASLVEAARAGRTPPARMRGSTITVSNVGVFGVDSAAGLVREGEAALVVLGAIRDAAAVWQGEVQVRRVMTVSVSFDHRILHGEAASRFLGEIAAVLADPVSLLLHG</sequence>
<dbReference type="HOGENOM" id="CLU_016733_10_0_11"/>
<keyword evidence="5 6" id="KW-0012">Acyltransferase</keyword>
<evidence type="ECO:0000256" key="3">
    <source>
        <dbReference type="ARBA" id="ARBA00022679"/>
    </source>
</evidence>
<feature type="compositionally biased region" description="Pro residues" evidence="7">
    <location>
        <begin position="214"/>
        <end position="223"/>
    </location>
</feature>
<comment type="similarity">
    <text evidence="2 6">Belongs to the 2-oxoacid dehydrogenase family.</text>
</comment>
<dbReference type="PROSITE" id="PS51826">
    <property type="entry name" value="PSBD"/>
    <property type="match status" value="1"/>
</dbReference>
<protein>
    <recommendedName>
        <fullName evidence="6">Dihydrolipoamide acetyltransferase component of pyruvate dehydrogenase complex</fullName>
        <ecNumber evidence="6">2.3.1.-</ecNumber>
    </recommendedName>
</protein>
<name>E3J6H8_PSEI1</name>
<evidence type="ECO:0000259" key="8">
    <source>
        <dbReference type="PROSITE" id="PS50968"/>
    </source>
</evidence>
<dbReference type="Pfam" id="PF02817">
    <property type="entry name" value="E3_binding"/>
    <property type="match status" value="1"/>
</dbReference>
<dbReference type="InterPro" id="IPR004167">
    <property type="entry name" value="PSBD"/>
</dbReference>
<dbReference type="GO" id="GO:0005737">
    <property type="term" value="C:cytoplasm"/>
    <property type="evidence" value="ECO:0007669"/>
    <property type="project" value="TreeGrafter"/>
</dbReference>
<dbReference type="Proteomes" id="UP000002484">
    <property type="component" value="Chromosome"/>
</dbReference>
<dbReference type="SUPFAM" id="SSF51230">
    <property type="entry name" value="Single hybrid motif"/>
    <property type="match status" value="1"/>
</dbReference>
<evidence type="ECO:0000256" key="1">
    <source>
        <dbReference type="ARBA" id="ARBA00001938"/>
    </source>
</evidence>
<dbReference type="InterPro" id="IPR050743">
    <property type="entry name" value="2-oxoacid_DH_E2_comp"/>
</dbReference>
<dbReference type="PROSITE" id="PS50968">
    <property type="entry name" value="BIOTINYL_LIPOYL"/>
    <property type="match status" value="1"/>
</dbReference>
<dbReference type="PANTHER" id="PTHR43178:SF5">
    <property type="entry name" value="LIPOAMIDE ACYLTRANSFERASE COMPONENT OF BRANCHED-CHAIN ALPHA-KETO ACID DEHYDROGENASE COMPLEX, MITOCHONDRIAL"/>
    <property type="match status" value="1"/>
</dbReference>
<comment type="cofactor">
    <cofactor evidence="1 6">
        <name>(R)-lipoate</name>
        <dbReference type="ChEBI" id="CHEBI:83088"/>
    </cofactor>
</comment>
<gene>
    <name evidence="10" type="ordered locus">FraEuI1c_2723</name>
</gene>
<evidence type="ECO:0000313" key="11">
    <source>
        <dbReference type="Proteomes" id="UP000002484"/>
    </source>
</evidence>
<feature type="domain" description="Peripheral subunit-binding (PSBD)" evidence="9">
    <location>
        <begin position="174"/>
        <end position="211"/>
    </location>
</feature>
<evidence type="ECO:0000256" key="6">
    <source>
        <dbReference type="RuleBase" id="RU003423"/>
    </source>
</evidence>
<feature type="compositionally biased region" description="Low complexity" evidence="7">
    <location>
        <begin position="87"/>
        <end position="107"/>
    </location>
</feature>
<dbReference type="KEGG" id="fri:FraEuI1c_2723"/>
<dbReference type="OrthoDB" id="9805770at2"/>
<dbReference type="GO" id="GO:0031405">
    <property type="term" value="F:lipoic acid binding"/>
    <property type="evidence" value="ECO:0007669"/>
    <property type="project" value="TreeGrafter"/>
</dbReference>
<dbReference type="SUPFAM" id="SSF52777">
    <property type="entry name" value="CoA-dependent acyltransferases"/>
    <property type="match status" value="1"/>
</dbReference>
<keyword evidence="11" id="KW-1185">Reference proteome</keyword>
<keyword evidence="3 6" id="KW-0808">Transferase</keyword>
<dbReference type="Gene3D" id="3.30.559.10">
    <property type="entry name" value="Chloramphenicol acetyltransferase-like domain"/>
    <property type="match status" value="1"/>
</dbReference>
<feature type="region of interest" description="Disordered" evidence="7">
    <location>
        <begin position="210"/>
        <end position="231"/>
    </location>
</feature>
<dbReference type="InterPro" id="IPR023213">
    <property type="entry name" value="CAT-like_dom_sf"/>
</dbReference>
<dbReference type="Pfam" id="PF00198">
    <property type="entry name" value="2-oxoacid_dh"/>
    <property type="match status" value="1"/>
</dbReference>
<feature type="domain" description="Lipoyl-binding" evidence="8">
    <location>
        <begin position="3"/>
        <end position="78"/>
    </location>
</feature>
<dbReference type="InterPro" id="IPR036625">
    <property type="entry name" value="E3-bd_dom_sf"/>
</dbReference>
<dbReference type="eggNOG" id="COG0508">
    <property type="taxonomic scope" value="Bacteria"/>
</dbReference>